<dbReference type="InterPro" id="IPR029063">
    <property type="entry name" value="SAM-dependent_MTases_sf"/>
</dbReference>
<accession>A0A853ITN3</accession>
<dbReference type="PANTHER" id="PTHR13610:SF11">
    <property type="entry name" value="METHYLTRANSFERASE DOMAIN-CONTAINING PROTEIN"/>
    <property type="match status" value="1"/>
</dbReference>
<dbReference type="GO" id="GO:0016279">
    <property type="term" value="F:protein-lysine N-methyltransferase activity"/>
    <property type="evidence" value="ECO:0007669"/>
    <property type="project" value="InterPro"/>
</dbReference>
<dbReference type="AlphaFoldDB" id="A0A853ITN3"/>
<evidence type="ECO:0000259" key="5">
    <source>
        <dbReference type="Pfam" id="PF13847"/>
    </source>
</evidence>
<reference evidence="6 7" key="1">
    <citation type="submission" date="2020-07" db="EMBL/GenBank/DDBJ databases">
        <authorList>
            <person name="Maaloum M."/>
        </authorList>
    </citation>
    <scope>NUCLEOTIDE SEQUENCE [LARGE SCALE GENOMIC DNA]</scope>
    <source>
        <strain evidence="6 7">GCS-AN-3</strain>
    </source>
</reference>
<dbReference type="InterPro" id="IPR026170">
    <property type="entry name" value="FAM173A/B"/>
</dbReference>
<evidence type="ECO:0000256" key="1">
    <source>
        <dbReference type="ARBA" id="ARBA00022603"/>
    </source>
</evidence>
<evidence type="ECO:0000313" key="6">
    <source>
        <dbReference type="EMBL" id="NZA02485.1"/>
    </source>
</evidence>
<dbReference type="InterPro" id="IPR025714">
    <property type="entry name" value="Methyltranfer_dom"/>
</dbReference>
<dbReference type="CDD" id="cd02440">
    <property type="entry name" value="AdoMet_MTases"/>
    <property type="match status" value="1"/>
</dbReference>
<organism evidence="6 7">
    <name type="scientific">Ottowia beijingensis</name>
    <dbReference type="NCBI Taxonomy" id="1207057"/>
    <lineage>
        <taxon>Bacteria</taxon>
        <taxon>Pseudomonadati</taxon>
        <taxon>Pseudomonadota</taxon>
        <taxon>Betaproteobacteria</taxon>
        <taxon>Burkholderiales</taxon>
        <taxon>Comamonadaceae</taxon>
        <taxon>Ottowia</taxon>
    </lineage>
</organism>
<keyword evidence="3" id="KW-0949">S-adenosyl-L-methionine</keyword>
<feature type="compositionally biased region" description="Basic and acidic residues" evidence="4">
    <location>
        <begin position="299"/>
        <end position="317"/>
    </location>
</feature>
<name>A0A853ITN3_9BURK</name>
<dbReference type="Proteomes" id="UP000589716">
    <property type="component" value="Unassembled WGS sequence"/>
</dbReference>
<protein>
    <submittedName>
        <fullName evidence="6">Class I SAM-dependent methyltransferase</fullName>
    </submittedName>
</protein>
<comment type="caution">
    <text evidence="6">The sequence shown here is derived from an EMBL/GenBank/DDBJ whole genome shotgun (WGS) entry which is preliminary data.</text>
</comment>
<feature type="domain" description="Methyltransferase" evidence="5">
    <location>
        <begin position="95"/>
        <end position="202"/>
    </location>
</feature>
<dbReference type="SUPFAM" id="SSF53335">
    <property type="entry name" value="S-adenosyl-L-methionine-dependent methyltransferases"/>
    <property type="match status" value="1"/>
</dbReference>
<gene>
    <name evidence="6" type="ORF">H0I39_13260</name>
</gene>
<dbReference type="Pfam" id="PF13847">
    <property type="entry name" value="Methyltransf_31"/>
    <property type="match status" value="1"/>
</dbReference>
<dbReference type="Gene3D" id="3.40.50.150">
    <property type="entry name" value="Vaccinia Virus protein VP39"/>
    <property type="match status" value="1"/>
</dbReference>
<dbReference type="GO" id="GO:0032259">
    <property type="term" value="P:methylation"/>
    <property type="evidence" value="ECO:0007669"/>
    <property type="project" value="UniProtKB-KW"/>
</dbReference>
<dbReference type="RefSeq" id="WP_180550816.1">
    <property type="nucleotide sequence ID" value="NZ_JACCKX010000001.1"/>
</dbReference>
<evidence type="ECO:0000256" key="3">
    <source>
        <dbReference type="ARBA" id="ARBA00022691"/>
    </source>
</evidence>
<keyword evidence="7" id="KW-1185">Reference proteome</keyword>
<sequence>MVGQPAFLPPPGVTVHDANPCFVRPVRHPPRPPPPAGLGSAALATALWTAAPAWAQKENPETYQPQSGQAGKDVIWVPTPDELVTRMLQLGGVTKNDYVIDLGAGDGKIVIAAAKEFGARGHGIEYNPDMVAHATRRAQAAGVSDRARFEKADIFESDFSKADVITMYLLPTLNLKLRPTLMKLKPGTRLVTHAFTMGGWQPDETSRAGGANAYLWLVPANVSGQWQLNYSQSGRQQNLAMSVERQRYQFPEGTVQLGAADTSLRDARVMGERVRFAFTGTDGVLRTFEGKVNGGKIEGQVHDGKKSERFTATRKGDGPAIETAD</sequence>
<evidence type="ECO:0000256" key="2">
    <source>
        <dbReference type="ARBA" id="ARBA00022679"/>
    </source>
</evidence>
<dbReference type="EMBL" id="JACCKX010000001">
    <property type="protein sequence ID" value="NZA02485.1"/>
    <property type="molecule type" value="Genomic_DNA"/>
</dbReference>
<keyword evidence="2 6" id="KW-0808">Transferase</keyword>
<proteinExistence type="predicted"/>
<feature type="region of interest" description="Disordered" evidence="4">
    <location>
        <begin position="299"/>
        <end position="325"/>
    </location>
</feature>
<evidence type="ECO:0000256" key="4">
    <source>
        <dbReference type="SAM" id="MobiDB-lite"/>
    </source>
</evidence>
<evidence type="ECO:0000313" key="7">
    <source>
        <dbReference type="Proteomes" id="UP000589716"/>
    </source>
</evidence>
<dbReference type="PANTHER" id="PTHR13610">
    <property type="entry name" value="METHYLTRANSFERASE DOMAIN-CONTAINING PROTEIN"/>
    <property type="match status" value="1"/>
</dbReference>
<keyword evidence="1 6" id="KW-0489">Methyltransferase</keyword>